<name>A0ABQ2D0K9_9DEIO</name>
<evidence type="ECO:0000256" key="1">
    <source>
        <dbReference type="ARBA" id="ARBA00023125"/>
    </source>
</evidence>
<dbReference type="InterPro" id="IPR036388">
    <property type="entry name" value="WH-like_DNA-bd_sf"/>
</dbReference>
<feature type="DNA-binding region" description="OmpR/PhoB-type" evidence="2">
    <location>
        <begin position="1"/>
        <end position="97"/>
    </location>
</feature>
<gene>
    <name evidence="4" type="ORF">GCM10008938_26430</name>
</gene>
<dbReference type="InterPro" id="IPR002182">
    <property type="entry name" value="NB-ARC"/>
</dbReference>
<dbReference type="Pfam" id="PF00486">
    <property type="entry name" value="Trans_reg_C"/>
    <property type="match status" value="1"/>
</dbReference>
<dbReference type="Proteomes" id="UP000632222">
    <property type="component" value="Unassembled WGS sequence"/>
</dbReference>
<evidence type="ECO:0000259" key="3">
    <source>
        <dbReference type="PROSITE" id="PS51755"/>
    </source>
</evidence>
<feature type="domain" description="OmpR/PhoB-type" evidence="3">
    <location>
        <begin position="1"/>
        <end position="97"/>
    </location>
</feature>
<dbReference type="PROSITE" id="PS51755">
    <property type="entry name" value="OMPR_PHOB"/>
    <property type="match status" value="1"/>
</dbReference>
<dbReference type="RefSeq" id="WP_189003168.1">
    <property type="nucleotide sequence ID" value="NZ_BMOD01000009.1"/>
</dbReference>
<accession>A0ABQ2D0K9</accession>
<keyword evidence="1 2" id="KW-0238">DNA-binding</keyword>
<dbReference type="Pfam" id="PF00931">
    <property type="entry name" value="NB-ARC"/>
    <property type="match status" value="1"/>
</dbReference>
<keyword evidence="5" id="KW-1185">Reference proteome</keyword>
<dbReference type="SUPFAM" id="SSF48452">
    <property type="entry name" value="TPR-like"/>
    <property type="match status" value="1"/>
</dbReference>
<dbReference type="SUPFAM" id="SSF52540">
    <property type="entry name" value="P-loop containing nucleoside triphosphate hydrolases"/>
    <property type="match status" value="1"/>
</dbReference>
<organism evidence="4 5">
    <name type="scientific">Deinococcus roseus</name>
    <dbReference type="NCBI Taxonomy" id="392414"/>
    <lineage>
        <taxon>Bacteria</taxon>
        <taxon>Thermotogati</taxon>
        <taxon>Deinococcota</taxon>
        <taxon>Deinococci</taxon>
        <taxon>Deinococcales</taxon>
        <taxon>Deinococcaceae</taxon>
        <taxon>Deinococcus</taxon>
    </lineage>
</organism>
<dbReference type="CDD" id="cd00383">
    <property type="entry name" value="trans_reg_C"/>
    <property type="match status" value="1"/>
</dbReference>
<protein>
    <recommendedName>
        <fullName evidence="3">OmpR/PhoB-type domain-containing protein</fullName>
    </recommendedName>
</protein>
<reference evidence="5" key="1">
    <citation type="journal article" date="2019" name="Int. J. Syst. Evol. Microbiol.">
        <title>The Global Catalogue of Microorganisms (GCM) 10K type strain sequencing project: providing services to taxonomists for standard genome sequencing and annotation.</title>
        <authorList>
            <consortium name="The Broad Institute Genomics Platform"/>
            <consortium name="The Broad Institute Genome Sequencing Center for Infectious Disease"/>
            <person name="Wu L."/>
            <person name="Ma J."/>
        </authorList>
    </citation>
    <scope>NUCLEOTIDE SEQUENCE [LARGE SCALE GENOMIC DNA]</scope>
    <source>
        <strain evidence="5">JCM 14370</strain>
    </source>
</reference>
<dbReference type="Gene3D" id="1.25.40.10">
    <property type="entry name" value="Tetratricopeptide repeat domain"/>
    <property type="match status" value="1"/>
</dbReference>
<proteinExistence type="predicted"/>
<dbReference type="InterPro" id="IPR011990">
    <property type="entry name" value="TPR-like_helical_dom_sf"/>
</dbReference>
<comment type="caution">
    <text evidence="4">The sequence shown here is derived from an EMBL/GenBank/DDBJ whole genome shotgun (WGS) entry which is preliminary data.</text>
</comment>
<dbReference type="PRINTS" id="PR00364">
    <property type="entry name" value="DISEASERSIST"/>
</dbReference>
<dbReference type="PANTHER" id="PTHR47691">
    <property type="entry name" value="REGULATOR-RELATED"/>
    <property type="match status" value="1"/>
</dbReference>
<dbReference type="Gene3D" id="3.40.50.300">
    <property type="entry name" value="P-loop containing nucleotide triphosphate hydrolases"/>
    <property type="match status" value="1"/>
</dbReference>
<dbReference type="EMBL" id="BMOD01000009">
    <property type="protein sequence ID" value="GGJ39130.1"/>
    <property type="molecule type" value="Genomic_DNA"/>
</dbReference>
<dbReference type="InterPro" id="IPR001867">
    <property type="entry name" value="OmpR/PhoB-type_DNA-bd"/>
</dbReference>
<dbReference type="InterPro" id="IPR027417">
    <property type="entry name" value="P-loop_NTPase"/>
</dbReference>
<dbReference type="InterPro" id="IPR016032">
    <property type="entry name" value="Sig_transdc_resp-reg_C-effctor"/>
</dbReference>
<dbReference type="SUPFAM" id="SSF46894">
    <property type="entry name" value="C-terminal effector domain of the bipartite response regulators"/>
    <property type="match status" value="1"/>
</dbReference>
<dbReference type="SMART" id="SM00862">
    <property type="entry name" value="Trans_reg_C"/>
    <property type="match status" value="1"/>
</dbReference>
<sequence length="867" mass="97115">MPVTLSIDLARRQLLREGQTVSLSPTEWMVLTALIDQGQGAAVSHRALLTQVWGEAHGEDHEYLRVYINRLRKKIEPEPARPRFLLSESGFGYRLQLDAEALLSDIAAPATSQQTPRGLLGREAEMQALKASLFAGQSRWVSLTGMGGVGKTSLARAVFQEVQAQFPDGAHWVDLTRLQHPEQLLAHLQENLNLPARGQASPLEVLVQHFRNRLALLVLDNFEHLLPAAKPLSLLLQEAPQLRMLVTSRVSLRHPQEQEFPLKPLQLPAQDAALEEVAHHPAIQLFCRTLQQVQAFFEWNAQTASNILNLCRKLDGLPLALELVASQGRVLSLAQMEKHLQEVLHLEHGLNGTTSRHQSLQAMVDWSLNLLQERQRVLLVQLAIFPAAFDLQSIQQVCTPEATRQLLPDLQVLIAHHLLETTHTGNTVRFHLLQTVKQALQHPFQQSTDHQTVLQRFGAACLQRVSALLPGLLGPQQARVLDQLSEEHPNIQALFSLKWAQEAHSIAILADQLWVFWHLRGLWHTGRTQLEQVLTFEHLSADVQGSLHTKVACLAWFQGENEQAEHHATLALQKSTSAETHSFATAMLGAVRLRQGRVPEAHHLLHQSLGEFQTSTQHWYQANVWFALGLIELHGQHREKARQAFMQGHVLCQQHQYTQGIAISLMHLQQVTLAGGQLAEARRFGQQASNLFDQVKDQHGTAMVLLQLGQVHLLEGQVQQASPLLEDSLVLFQELADRKGKMLSLDALTRAALLEGDTSTALRLISENTRHGQHLQDLVPLVLVLESFMVLAVQGERVQLAEQALGLATRLREHLGLVRSVPDQHWMERVLLTPAFQAEPETLEQLRQSSFHLLWSGVLELGQGLES</sequence>
<dbReference type="Gene3D" id="1.10.10.10">
    <property type="entry name" value="Winged helix-like DNA-binding domain superfamily/Winged helix DNA-binding domain"/>
    <property type="match status" value="1"/>
</dbReference>
<evidence type="ECO:0000313" key="4">
    <source>
        <dbReference type="EMBL" id="GGJ39130.1"/>
    </source>
</evidence>
<evidence type="ECO:0000256" key="2">
    <source>
        <dbReference type="PROSITE-ProRule" id="PRU01091"/>
    </source>
</evidence>
<dbReference type="PANTHER" id="PTHR47691:SF3">
    <property type="entry name" value="HTH-TYPE TRANSCRIPTIONAL REGULATOR RV0890C-RELATED"/>
    <property type="match status" value="1"/>
</dbReference>
<evidence type="ECO:0000313" key="5">
    <source>
        <dbReference type="Proteomes" id="UP000632222"/>
    </source>
</evidence>